<evidence type="ECO:0000313" key="1">
    <source>
        <dbReference type="EMBL" id="KAI5066318.1"/>
    </source>
</evidence>
<gene>
    <name evidence="1" type="ORF">GOP47_0018942</name>
</gene>
<protein>
    <submittedName>
        <fullName evidence="1">Uncharacterized protein</fullName>
    </submittedName>
</protein>
<dbReference type="AlphaFoldDB" id="A0A9D4UF36"/>
<organism evidence="1 2">
    <name type="scientific">Adiantum capillus-veneris</name>
    <name type="common">Maidenhair fern</name>
    <dbReference type="NCBI Taxonomy" id="13818"/>
    <lineage>
        <taxon>Eukaryota</taxon>
        <taxon>Viridiplantae</taxon>
        <taxon>Streptophyta</taxon>
        <taxon>Embryophyta</taxon>
        <taxon>Tracheophyta</taxon>
        <taxon>Polypodiopsida</taxon>
        <taxon>Polypodiidae</taxon>
        <taxon>Polypodiales</taxon>
        <taxon>Pteridineae</taxon>
        <taxon>Pteridaceae</taxon>
        <taxon>Vittarioideae</taxon>
        <taxon>Adiantum</taxon>
    </lineage>
</organism>
<sequence>MGACGRLVVAGVPWWQPLPSWSGSALMGKSYEAINSVIIRWHPEWILLVMGRGLLHFHRHAFLFSMIFDSLCLGVRIEHGAVAIFFL</sequence>
<dbReference type="EMBL" id="JABFUD020000018">
    <property type="protein sequence ID" value="KAI5066318.1"/>
    <property type="molecule type" value="Genomic_DNA"/>
</dbReference>
<evidence type="ECO:0000313" key="2">
    <source>
        <dbReference type="Proteomes" id="UP000886520"/>
    </source>
</evidence>
<keyword evidence="2" id="KW-1185">Reference proteome</keyword>
<name>A0A9D4UF36_ADICA</name>
<accession>A0A9D4UF36</accession>
<proteinExistence type="predicted"/>
<comment type="caution">
    <text evidence="1">The sequence shown here is derived from an EMBL/GenBank/DDBJ whole genome shotgun (WGS) entry which is preliminary data.</text>
</comment>
<reference evidence="1" key="1">
    <citation type="submission" date="2021-01" db="EMBL/GenBank/DDBJ databases">
        <title>Adiantum capillus-veneris genome.</title>
        <authorList>
            <person name="Fang Y."/>
            <person name="Liao Q."/>
        </authorList>
    </citation>
    <scope>NUCLEOTIDE SEQUENCE</scope>
    <source>
        <strain evidence="1">H3</strain>
        <tissue evidence="1">Leaf</tissue>
    </source>
</reference>
<dbReference type="Proteomes" id="UP000886520">
    <property type="component" value="Chromosome 18"/>
</dbReference>